<evidence type="ECO:0000256" key="8">
    <source>
        <dbReference type="ARBA" id="ARBA00022777"/>
    </source>
</evidence>
<evidence type="ECO:0000256" key="6">
    <source>
        <dbReference type="ARBA" id="ARBA00022679"/>
    </source>
</evidence>
<reference evidence="13" key="1">
    <citation type="journal article" date="2014" name="Sci. Data">
        <title>Genomes of diverse isolates of the marine cyanobacterium Prochlorococcus.</title>
        <authorList>
            <person name="Biller S."/>
            <person name="Berube P."/>
            <person name="Thompson J."/>
            <person name="Kelly L."/>
            <person name="Roggensack S."/>
            <person name="Awad L."/>
            <person name="Roache-Johnson K."/>
            <person name="Ding H."/>
            <person name="Giovannoni S.J."/>
            <person name="Moore L.R."/>
            <person name="Chisholm S.W."/>
        </authorList>
    </citation>
    <scope>NUCLEOTIDE SEQUENCE [LARGE SCALE GENOMIC DNA]</scope>
    <source>
        <strain evidence="13">MIT 9302</strain>
    </source>
</reference>
<dbReference type="SUPFAM" id="SSF47384">
    <property type="entry name" value="Homodimeric domain of signal transducing histidine kinase"/>
    <property type="match status" value="1"/>
</dbReference>
<dbReference type="AlphaFoldDB" id="A0A0A2A741"/>
<dbReference type="eggNOG" id="COG2205">
    <property type="taxonomic scope" value="Bacteria"/>
</dbReference>
<evidence type="ECO:0000256" key="1">
    <source>
        <dbReference type="ARBA" id="ARBA00000085"/>
    </source>
</evidence>
<dbReference type="SMART" id="SM00387">
    <property type="entry name" value="HATPase_c"/>
    <property type="match status" value="1"/>
</dbReference>
<name>A0A0A2A741_PROMR</name>
<dbReference type="EC" id="2.7.13.3" evidence="3"/>
<dbReference type="GO" id="GO:0005886">
    <property type="term" value="C:plasma membrane"/>
    <property type="evidence" value="ECO:0007669"/>
    <property type="project" value="UniProtKB-SubCell"/>
</dbReference>
<dbReference type="EMBL" id="JNAM01000014">
    <property type="protein sequence ID" value="KGF96233.1"/>
    <property type="molecule type" value="Genomic_DNA"/>
</dbReference>
<dbReference type="PANTHER" id="PTHR44936">
    <property type="entry name" value="SENSOR PROTEIN CREC"/>
    <property type="match status" value="1"/>
</dbReference>
<proteinExistence type="predicted"/>
<dbReference type="InterPro" id="IPR050980">
    <property type="entry name" value="2C_sensor_his_kinase"/>
</dbReference>
<keyword evidence="4" id="KW-1003">Cell membrane</keyword>
<accession>A0A0A2A741</accession>
<dbReference type="Proteomes" id="UP000030445">
    <property type="component" value="Unassembled WGS sequence"/>
</dbReference>
<comment type="subcellular location">
    <subcellularLocation>
        <location evidence="2">Cell membrane</location>
        <topology evidence="2">Multi-pass membrane protein</topology>
    </subcellularLocation>
</comment>
<dbReference type="GO" id="GO:0000155">
    <property type="term" value="F:phosphorelay sensor kinase activity"/>
    <property type="evidence" value="ECO:0007669"/>
    <property type="project" value="InterPro"/>
</dbReference>
<dbReference type="InterPro" id="IPR004358">
    <property type="entry name" value="Sig_transdc_His_kin-like_C"/>
</dbReference>
<evidence type="ECO:0000256" key="5">
    <source>
        <dbReference type="ARBA" id="ARBA00022553"/>
    </source>
</evidence>
<dbReference type="GO" id="GO:0005524">
    <property type="term" value="F:ATP binding"/>
    <property type="evidence" value="ECO:0007669"/>
    <property type="project" value="UniProtKB-KW"/>
</dbReference>
<comment type="caution">
    <text evidence="12">The sequence shown here is derived from an EMBL/GenBank/DDBJ whole genome shotgun (WGS) entry which is preliminary data.</text>
</comment>
<evidence type="ECO:0000256" key="9">
    <source>
        <dbReference type="ARBA" id="ARBA00022840"/>
    </source>
</evidence>
<dbReference type="STRING" id="74545.EU96_1977"/>
<dbReference type="Gene3D" id="1.10.287.130">
    <property type="match status" value="1"/>
</dbReference>
<dbReference type="InterPro" id="IPR036890">
    <property type="entry name" value="HATPase_C_sf"/>
</dbReference>
<dbReference type="SMART" id="SM00388">
    <property type="entry name" value="HisKA"/>
    <property type="match status" value="1"/>
</dbReference>
<dbReference type="PROSITE" id="PS50109">
    <property type="entry name" value="HIS_KIN"/>
    <property type="match status" value="1"/>
</dbReference>
<keyword evidence="9" id="KW-0067">ATP-binding</keyword>
<keyword evidence="4" id="KW-0472">Membrane</keyword>
<keyword evidence="7" id="KW-0547">Nucleotide-binding</keyword>
<dbReference type="Gene3D" id="3.30.565.10">
    <property type="entry name" value="Histidine kinase-like ATPase, C-terminal domain"/>
    <property type="match status" value="1"/>
</dbReference>
<sequence length="379" mass="43152">MMNLSKKFEELVIKQLESFDCSMGVTHLVMYLASAKHGTKASFEMIGQWPKKDRLLISMEDDPSLKFSSPNRRWYPLQENDILLGVLRVETDLTGGDWPVSLDTRLKALSISLAKCVSIELERQNKNEEINYLKNQVNVIIHQLRNPLAALRTYAKLLIKRLGSDDDSIQLVERMIIEQQQINQYVDSFAQLNSPIQFPLEIGEERLLLPPNLDNKKEITVQSLLRPILERGKANAKLENRDWAEPSFWPDWTLSPLKAKYAVIAEIAANLLENAFKYAHKDAEIGLTITSKGLGIFDNGKKITKNENEKIFQKGFRGSAAKKKDGTGVGLFLARQLAQQIGGDLKLIENSSINHDEELKNLKKRNIFYLELPIKELHS</sequence>
<dbReference type="Pfam" id="PF00512">
    <property type="entry name" value="HisKA"/>
    <property type="match status" value="1"/>
</dbReference>
<dbReference type="InterPro" id="IPR003594">
    <property type="entry name" value="HATPase_dom"/>
</dbReference>
<comment type="catalytic activity">
    <reaction evidence="1">
        <text>ATP + protein L-histidine = ADP + protein N-phospho-L-histidine.</text>
        <dbReference type="EC" id="2.7.13.3"/>
    </reaction>
</comment>
<dbReference type="PRINTS" id="PR00344">
    <property type="entry name" value="BCTRLSENSOR"/>
</dbReference>
<evidence type="ECO:0000256" key="4">
    <source>
        <dbReference type="ARBA" id="ARBA00022475"/>
    </source>
</evidence>
<keyword evidence="10" id="KW-0902">Two-component regulatory system</keyword>
<feature type="domain" description="Histidine kinase" evidence="11">
    <location>
        <begin position="139"/>
        <end position="376"/>
    </location>
</feature>
<dbReference type="Pfam" id="PF02518">
    <property type="entry name" value="HATPase_c"/>
    <property type="match status" value="1"/>
</dbReference>
<evidence type="ECO:0000256" key="2">
    <source>
        <dbReference type="ARBA" id="ARBA00004651"/>
    </source>
</evidence>
<keyword evidence="6" id="KW-0808">Transferase</keyword>
<evidence type="ECO:0000313" key="12">
    <source>
        <dbReference type="EMBL" id="KGF96233.1"/>
    </source>
</evidence>
<evidence type="ECO:0000313" key="13">
    <source>
        <dbReference type="Proteomes" id="UP000030445"/>
    </source>
</evidence>
<evidence type="ECO:0000256" key="7">
    <source>
        <dbReference type="ARBA" id="ARBA00022741"/>
    </source>
</evidence>
<dbReference type="SUPFAM" id="SSF55874">
    <property type="entry name" value="ATPase domain of HSP90 chaperone/DNA topoisomerase II/histidine kinase"/>
    <property type="match status" value="1"/>
</dbReference>
<keyword evidence="8 12" id="KW-0418">Kinase</keyword>
<dbReference type="PANTHER" id="PTHR44936:SF10">
    <property type="entry name" value="SENSOR PROTEIN RSTB"/>
    <property type="match status" value="1"/>
</dbReference>
<dbReference type="InterPro" id="IPR036097">
    <property type="entry name" value="HisK_dim/P_sf"/>
</dbReference>
<organism evidence="12 13">
    <name type="scientific">Prochlorococcus marinus str. MIT 9302</name>
    <dbReference type="NCBI Taxonomy" id="74545"/>
    <lineage>
        <taxon>Bacteria</taxon>
        <taxon>Bacillati</taxon>
        <taxon>Cyanobacteriota</taxon>
        <taxon>Cyanophyceae</taxon>
        <taxon>Synechococcales</taxon>
        <taxon>Prochlorococcaceae</taxon>
        <taxon>Prochlorococcus</taxon>
    </lineage>
</organism>
<evidence type="ECO:0000256" key="10">
    <source>
        <dbReference type="ARBA" id="ARBA00023012"/>
    </source>
</evidence>
<evidence type="ECO:0000256" key="3">
    <source>
        <dbReference type="ARBA" id="ARBA00012438"/>
    </source>
</evidence>
<dbReference type="InterPro" id="IPR005467">
    <property type="entry name" value="His_kinase_dom"/>
</dbReference>
<keyword evidence="5" id="KW-0597">Phosphoprotein</keyword>
<protein>
    <recommendedName>
        <fullName evidence="3">histidine kinase</fullName>
        <ecNumber evidence="3">2.7.13.3</ecNumber>
    </recommendedName>
</protein>
<gene>
    <name evidence="12" type="ORF">EU96_1977</name>
</gene>
<evidence type="ECO:0000259" key="11">
    <source>
        <dbReference type="PROSITE" id="PS50109"/>
    </source>
</evidence>
<dbReference type="CDD" id="cd00082">
    <property type="entry name" value="HisKA"/>
    <property type="match status" value="1"/>
</dbReference>
<dbReference type="InterPro" id="IPR003661">
    <property type="entry name" value="HisK_dim/P_dom"/>
</dbReference>